<dbReference type="AlphaFoldDB" id="A0A2G2WC14"/>
<feature type="compositionally biased region" description="Basic and acidic residues" evidence="1">
    <location>
        <begin position="302"/>
        <end position="336"/>
    </location>
</feature>
<feature type="compositionally biased region" description="Acidic residues" evidence="1">
    <location>
        <begin position="338"/>
        <end position="351"/>
    </location>
</feature>
<evidence type="ECO:0000259" key="2">
    <source>
        <dbReference type="Pfam" id="PF13952"/>
    </source>
</evidence>
<evidence type="ECO:0000313" key="3">
    <source>
        <dbReference type="EMBL" id="PHT42742.1"/>
    </source>
</evidence>
<evidence type="ECO:0000313" key="4">
    <source>
        <dbReference type="Proteomes" id="UP000224567"/>
    </source>
</evidence>
<dbReference type="EMBL" id="MLFT02000007">
    <property type="protein sequence ID" value="PHT42742.1"/>
    <property type="molecule type" value="Genomic_DNA"/>
</dbReference>
<protein>
    <recommendedName>
        <fullName evidence="2">DUF4216 domain-containing protein</fullName>
    </recommendedName>
</protein>
<feature type="compositionally biased region" description="Basic and acidic residues" evidence="1">
    <location>
        <begin position="358"/>
        <end position="370"/>
    </location>
</feature>
<reference evidence="4" key="2">
    <citation type="journal article" date="2017" name="J. Anim. Genet.">
        <title>Multiple reference genome sequences of hot pepper reveal the massive evolution of plant disease resistance genes by retroduplication.</title>
        <authorList>
            <person name="Kim S."/>
            <person name="Park J."/>
            <person name="Yeom S.-I."/>
            <person name="Kim Y.-M."/>
            <person name="Seo E."/>
            <person name="Kim K.-T."/>
            <person name="Kim M.-S."/>
            <person name="Lee J.M."/>
            <person name="Cheong K."/>
            <person name="Shin H.-S."/>
            <person name="Kim S.-B."/>
            <person name="Han K."/>
            <person name="Lee J."/>
            <person name="Park M."/>
            <person name="Lee H.-A."/>
            <person name="Lee H.-Y."/>
            <person name="Lee Y."/>
            <person name="Oh S."/>
            <person name="Lee J.H."/>
            <person name="Choi E."/>
            <person name="Choi E."/>
            <person name="Lee S.E."/>
            <person name="Jeon J."/>
            <person name="Kim H."/>
            <person name="Choi G."/>
            <person name="Song H."/>
            <person name="Lee J."/>
            <person name="Lee S.-C."/>
            <person name="Kwon J.-K."/>
            <person name="Lee H.-Y."/>
            <person name="Koo N."/>
            <person name="Hong Y."/>
            <person name="Kim R.W."/>
            <person name="Kang W.-H."/>
            <person name="Huh J.H."/>
            <person name="Kang B.-C."/>
            <person name="Yang T.-J."/>
            <person name="Lee Y.-H."/>
            <person name="Bennetzen J.L."/>
            <person name="Choi D."/>
        </authorList>
    </citation>
    <scope>NUCLEOTIDE SEQUENCE [LARGE SCALE GENOMIC DNA]</scope>
    <source>
        <strain evidence="4">cv. PBC81</strain>
    </source>
</reference>
<organism evidence="3 4">
    <name type="scientific">Capsicum baccatum</name>
    <name type="common">Peruvian pepper</name>
    <dbReference type="NCBI Taxonomy" id="33114"/>
    <lineage>
        <taxon>Eukaryota</taxon>
        <taxon>Viridiplantae</taxon>
        <taxon>Streptophyta</taxon>
        <taxon>Embryophyta</taxon>
        <taxon>Tracheophyta</taxon>
        <taxon>Spermatophyta</taxon>
        <taxon>Magnoliopsida</taxon>
        <taxon>eudicotyledons</taxon>
        <taxon>Gunneridae</taxon>
        <taxon>Pentapetalae</taxon>
        <taxon>asterids</taxon>
        <taxon>lamiids</taxon>
        <taxon>Solanales</taxon>
        <taxon>Solanaceae</taxon>
        <taxon>Solanoideae</taxon>
        <taxon>Capsiceae</taxon>
        <taxon>Capsicum</taxon>
    </lineage>
</organism>
<evidence type="ECO:0000256" key="1">
    <source>
        <dbReference type="SAM" id="MobiDB-lite"/>
    </source>
</evidence>
<dbReference type="PANTHER" id="PTHR48258:SF11">
    <property type="entry name" value="TDCA1-ORF2 PROTEIN"/>
    <property type="match status" value="1"/>
</dbReference>
<name>A0A2G2WC14_CAPBA</name>
<accession>A0A2G2WC14</accession>
<comment type="caution">
    <text evidence="3">The sequence shown here is derived from an EMBL/GenBank/DDBJ whole genome shotgun (WGS) entry which is preliminary data.</text>
</comment>
<dbReference type="InterPro" id="IPR025312">
    <property type="entry name" value="DUF4216"/>
</dbReference>
<dbReference type="PANTHER" id="PTHR48258">
    <property type="entry name" value="DUF4218 DOMAIN-CONTAINING PROTEIN-RELATED"/>
    <property type="match status" value="1"/>
</dbReference>
<dbReference type="Proteomes" id="UP000224567">
    <property type="component" value="Unassembled WGS sequence"/>
</dbReference>
<dbReference type="STRING" id="33114.A0A2G2WC14"/>
<dbReference type="OrthoDB" id="1071601at2759"/>
<sequence length="370" mass="43498">MDSKETEKDNEKAIIDLEEYCQRNDLPLQLNDDGRWIKSKAKFTLNDGQNKDVCEWVDQLKMPDGYAFNLGRCVDMEHFKLFRMKSHDCHIFMQYLMPVAFRALPKPIWKSLTKLSLFFKDLCSTVLRVDHLMQMEQNIPVILSKSTYNSGVCVSGIGQDDITSEYYGFLKEIIEFEWPMTLFIKLVLFYCDWFDPSKHGMKVDSQFGISKVQKRGKYSKFYPFIFPQTTTQVYYANHLERKGNKVDWWVVIKTKPREAVNTRYNLEVAYQEEQSRFSASIENDPIDCLRDEQVDSEEVDESSFKDIVNENERDIIEEKDDYMSNKEEEGDEKTTSEEANDEEEETSEEVDFSGSEDSTSHFHTQEKDED</sequence>
<dbReference type="Pfam" id="PF13952">
    <property type="entry name" value="DUF4216"/>
    <property type="match status" value="1"/>
</dbReference>
<reference evidence="3 4" key="1">
    <citation type="journal article" date="2017" name="Genome Biol.">
        <title>New reference genome sequences of hot pepper reveal the massive evolution of plant disease-resistance genes by retroduplication.</title>
        <authorList>
            <person name="Kim S."/>
            <person name="Park J."/>
            <person name="Yeom S.I."/>
            <person name="Kim Y.M."/>
            <person name="Seo E."/>
            <person name="Kim K.T."/>
            <person name="Kim M.S."/>
            <person name="Lee J.M."/>
            <person name="Cheong K."/>
            <person name="Shin H.S."/>
            <person name="Kim S.B."/>
            <person name="Han K."/>
            <person name="Lee J."/>
            <person name="Park M."/>
            <person name="Lee H.A."/>
            <person name="Lee H.Y."/>
            <person name="Lee Y."/>
            <person name="Oh S."/>
            <person name="Lee J.H."/>
            <person name="Choi E."/>
            <person name="Choi E."/>
            <person name="Lee S.E."/>
            <person name="Jeon J."/>
            <person name="Kim H."/>
            <person name="Choi G."/>
            <person name="Song H."/>
            <person name="Lee J."/>
            <person name="Lee S.C."/>
            <person name="Kwon J.K."/>
            <person name="Lee H.Y."/>
            <person name="Koo N."/>
            <person name="Hong Y."/>
            <person name="Kim R.W."/>
            <person name="Kang W.H."/>
            <person name="Huh J.H."/>
            <person name="Kang B.C."/>
            <person name="Yang T.J."/>
            <person name="Lee Y.H."/>
            <person name="Bennetzen J.L."/>
            <person name="Choi D."/>
        </authorList>
    </citation>
    <scope>NUCLEOTIDE SEQUENCE [LARGE SCALE GENOMIC DNA]</scope>
    <source>
        <strain evidence="4">cv. PBC81</strain>
    </source>
</reference>
<feature type="domain" description="DUF4216" evidence="2">
    <location>
        <begin position="175"/>
        <end position="251"/>
    </location>
</feature>
<gene>
    <name evidence="3" type="ORF">CQW23_16767</name>
</gene>
<keyword evidence="4" id="KW-1185">Reference proteome</keyword>
<proteinExistence type="predicted"/>
<feature type="region of interest" description="Disordered" evidence="1">
    <location>
        <begin position="293"/>
        <end position="370"/>
    </location>
</feature>